<feature type="non-terminal residue" evidence="2">
    <location>
        <position position="77"/>
    </location>
</feature>
<evidence type="ECO:0000256" key="1">
    <source>
        <dbReference type="SAM" id="MobiDB-lite"/>
    </source>
</evidence>
<reference evidence="3" key="1">
    <citation type="submission" date="2021-01" db="EMBL/GenBank/DDBJ databases">
        <title>Caligus Genome Assembly.</title>
        <authorList>
            <person name="Gallardo-Escarate C."/>
        </authorList>
    </citation>
    <scope>NUCLEOTIDE SEQUENCE [LARGE SCALE GENOMIC DNA]</scope>
</reference>
<evidence type="ECO:0000313" key="2">
    <source>
        <dbReference type="EMBL" id="QQP57778.1"/>
    </source>
</evidence>
<keyword evidence="3" id="KW-1185">Reference proteome</keyword>
<feature type="compositionally biased region" description="Low complexity" evidence="1">
    <location>
        <begin position="11"/>
        <end position="23"/>
    </location>
</feature>
<gene>
    <name evidence="2" type="ORF">FKW44_002875</name>
</gene>
<organism evidence="2 3">
    <name type="scientific">Caligus rogercresseyi</name>
    <name type="common">Sea louse</name>
    <dbReference type="NCBI Taxonomy" id="217165"/>
    <lineage>
        <taxon>Eukaryota</taxon>
        <taxon>Metazoa</taxon>
        <taxon>Ecdysozoa</taxon>
        <taxon>Arthropoda</taxon>
        <taxon>Crustacea</taxon>
        <taxon>Multicrustacea</taxon>
        <taxon>Hexanauplia</taxon>
        <taxon>Copepoda</taxon>
        <taxon>Siphonostomatoida</taxon>
        <taxon>Caligidae</taxon>
        <taxon>Caligus</taxon>
    </lineage>
</organism>
<feature type="region of interest" description="Disordered" evidence="1">
    <location>
        <begin position="1"/>
        <end position="40"/>
    </location>
</feature>
<sequence>ANNEEDGLNNSGGSSEISTSHASSEPHDHPGHFLSSNSAGPIEWNDAPTCCLQRNAGECLTNVNNESFPVKYVYFEE</sequence>
<dbReference type="EMBL" id="CP045891">
    <property type="protein sequence ID" value="QQP57778.1"/>
    <property type="molecule type" value="Genomic_DNA"/>
</dbReference>
<name>A0A7T8KKU4_CALRO</name>
<dbReference type="Proteomes" id="UP000595437">
    <property type="component" value="Chromosome 2"/>
</dbReference>
<evidence type="ECO:0000313" key="3">
    <source>
        <dbReference type="Proteomes" id="UP000595437"/>
    </source>
</evidence>
<dbReference type="AlphaFoldDB" id="A0A7T8KKU4"/>
<proteinExistence type="predicted"/>
<protein>
    <submittedName>
        <fullName evidence="2">Uncharacterized protein</fullName>
    </submittedName>
</protein>
<accession>A0A7T8KKU4</accession>